<dbReference type="Pfam" id="PF01966">
    <property type="entry name" value="HD"/>
    <property type="match status" value="1"/>
</dbReference>
<keyword evidence="3" id="KW-1185">Reference proteome</keyword>
<dbReference type="SMART" id="SM00471">
    <property type="entry name" value="HDc"/>
    <property type="match status" value="1"/>
</dbReference>
<dbReference type="Gene3D" id="1.10.3210.10">
    <property type="entry name" value="Hypothetical protein af1432"/>
    <property type="match status" value="1"/>
</dbReference>
<dbReference type="eggNOG" id="COG1418">
    <property type="taxonomic scope" value="Bacteria"/>
</dbReference>
<feature type="domain" description="HD/PDEase" evidence="1">
    <location>
        <begin position="18"/>
        <end position="144"/>
    </location>
</feature>
<proteinExistence type="predicted"/>
<dbReference type="AlphaFoldDB" id="S7T6T8"/>
<dbReference type="STRING" id="1121439.dsat_0233"/>
<dbReference type="InterPro" id="IPR003607">
    <property type="entry name" value="HD/PDEase_dom"/>
</dbReference>
<keyword evidence="2" id="KW-0378">Hydrolase</keyword>
<gene>
    <name evidence="2" type="ORF">dsat_0233</name>
</gene>
<dbReference type="EMBL" id="ATHI01000026">
    <property type="protein sequence ID" value="EPR32792.1"/>
    <property type="molecule type" value="Genomic_DNA"/>
</dbReference>
<dbReference type="InterPro" id="IPR006675">
    <property type="entry name" value="HDIG_dom"/>
</dbReference>
<evidence type="ECO:0000259" key="1">
    <source>
        <dbReference type="SMART" id="SM00471"/>
    </source>
</evidence>
<dbReference type="InterPro" id="IPR006674">
    <property type="entry name" value="HD_domain"/>
</dbReference>
<evidence type="ECO:0000313" key="3">
    <source>
        <dbReference type="Proteomes" id="UP000014975"/>
    </source>
</evidence>
<dbReference type="PATRIC" id="fig|1121439.3.peg.1582"/>
<dbReference type="RefSeq" id="WP_020886927.1">
    <property type="nucleotide sequence ID" value="NZ_ATHI01000026.1"/>
</dbReference>
<organism evidence="2 3">
    <name type="scientific">Alkalidesulfovibrio alkalitolerans DSM 16529</name>
    <dbReference type="NCBI Taxonomy" id="1121439"/>
    <lineage>
        <taxon>Bacteria</taxon>
        <taxon>Pseudomonadati</taxon>
        <taxon>Thermodesulfobacteriota</taxon>
        <taxon>Desulfovibrionia</taxon>
        <taxon>Desulfovibrionales</taxon>
        <taxon>Desulfovibrionaceae</taxon>
        <taxon>Alkalidesulfovibrio</taxon>
    </lineage>
</organism>
<name>S7T6T8_9BACT</name>
<sequence length="185" mass="20177">MNTRIDPDDVVLLRRAGLTEEDLAHSILVAGIVGELLDAMPKEMREGLDERLAVRGALFHDLGKVVTSGITHGEEGARIGRELGLPQEVLAVMVKHVRAGVPPDEATHYGLPPGDRRVTRPEEALAIYADKLSDIMEEPGLVEDLTDARGRFAEILAARADLAKDEVTRGRYLRLREMVEAKAGG</sequence>
<protein>
    <submittedName>
        <fullName evidence="2">Metal dependent phosphohydrolase</fullName>
    </submittedName>
</protein>
<dbReference type="GO" id="GO:0016787">
    <property type="term" value="F:hydrolase activity"/>
    <property type="evidence" value="ECO:0007669"/>
    <property type="project" value="UniProtKB-KW"/>
</dbReference>
<evidence type="ECO:0000313" key="2">
    <source>
        <dbReference type="EMBL" id="EPR32792.1"/>
    </source>
</evidence>
<accession>S7T6T8</accession>
<dbReference type="CDD" id="cd00077">
    <property type="entry name" value="HDc"/>
    <property type="match status" value="1"/>
</dbReference>
<dbReference type="NCBIfam" id="TIGR00277">
    <property type="entry name" value="HDIG"/>
    <property type="match status" value="1"/>
</dbReference>
<dbReference type="SUPFAM" id="SSF109604">
    <property type="entry name" value="HD-domain/PDEase-like"/>
    <property type="match status" value="1"/>
</dbReference>
<comment type="caution">
    <text evidence="2">The sequence shown here is derived from an EMBL/GenBank/DDBJ whole genome shotgun (WGS) entry which is preliminary data.</text>
</comment>
<reference evidence="2 3" key="1">
    <citation type="journal article" date="2013" name="Genome Announc.">
        <title>Draft genome sequences for three mercury-methylating, sulfate-reducing bacteria.</title>
        <authorList>
            <person name="Brown S.D."/>
            <person name="Hurt R.A.Jr."/>
            <person name="Gilmour C.C."/>
            <person name="Elias D.A."/>
        </authorList>
    </citation>
    <scope>NUCLEOTIDE SEQUENCE [LARGE SCALE GENOMIC DNA]</scope>
    <source>
        <strain evidence="2 3">DSM 16529</strain>
    </source>
</reference>
<dbReference type="Proteomes" id="UP000014975">
    <property type="component" value="Unassembled WGS sequence"/>
</dbReference>
<dbReference type="OrthoDB" id="9790123at2"/>